<dbReference type="GeneID" id="43581701"/>
<dbReference type="AlphaFoldDB" id="A0A5E8BJQ2"/>
<dbReference type="InterPro" id="IPR002110">
    <property type="entry name" value="Ankyrin_rpt"/>
</dbReference>
<dbReference type="SMART" id="SM00248">
    <property type="entry name" value="ANK"/>
    <property type="match status" value="2"/>
</dbReference>
<dbReference type="PANTHER" id="PTHR24164">
    <property type="entry name" value="RELA-ASSOCIATED INHIBITOR"/>
    <property type="match status" value="1"/>
</dbReference>
<dbReference type="GO" id="GO:0006357">
    <property type="term" value="P:regulation of transcription by RNA polymerase II"/>
    <property type="evidence" value="ECO:0007669"/>
    <property type="project" value="TreeGrafter"/>
</dbReference>
<sequence length="169" mass="18587">MTAEEGASYGEQLIEAARRNNTDLFEDLQKETTDLAELINTATDPLGNYALHLAAFNGSYEMLDHLLDVEGVEVDPINRVYKDTPLHSAVRYAVNEPEHGAFLAEMLIDAGADPTIKNKDGKKAIDLADESNQQLIDILQGAELAREVPIEELDQPETMEGEDSGEESE</sequence>
<protein>
    <submittedName>
        <fullName evidence="3">Uncharacterized protein</fullName>
    </submittedName>
</protein>
<dbReference type="PRINTS" id="PR01415">
    <property type="entry name" value="ANKYRIN"/>
</dbReference>
<reference evidence="3 4" key="1">
    <citation type="submission" date="2019-09" db="EMBL/GenBank/DDBJ databases">
        <authorList>
            <person name="Brejova B."/>
        </authorList>
    </citation>
    <scope>NUCLEOTIDE SEQUENCE [LARGE SCALE GENOMIC DNA]</scope>
</reference>
<feature type="region of interest" description="Disordered" evidence="2">
    <location>
        <begin position="147"/>
        <end position="169"/>
    </location>
</feature>
<proteinExistence type="predicted"/>
<dbReference type="Pfam" id="PF12796">
    <property type="entry name" value="Ank_2"/>
    <property type="match status" value="1"/>
</dbReference>
<dbReference type="InterPro" id="IPR028320">
    <property type="entry name" value="iASPP"/>
</dbReference>
<feature type="repeat" description="ANK" evidence="1">
    <location>
        <begin position="81"/>
        <end position="119"/>
    </location>
</feature>
<name>A0A5E8BJQ2_9ASCO</name>
<accession>A0A5E8BJQ2</accession>
<keyword evidence="1" id="KW-0040">ANK repeat</keyword>
<evidence type="ECO:0000313" key="4">
    <source>
        <dbReference type="Proteomes" id="UP000398389"/>
    </source>
</evidence>
<organism evidence="3 4">
    <name type="scientific">Magnusiomyces paraingens</name>
    <dbReference type="NCBI Taxonomy" id="2606893"/>
    <lineage>
        <taxon>Eukaryota</taxon>
        <taxon>Fungi</taxon>
        <taxon>Dikarya</taxon>
        <taxon>Ascomycota</taxon>
        <taxon>Saccharomycotina</taxon>
        <taxon>Dipodascomycetes</taxon>
        <taxon>Dipodascales</taxon>
        <taxon>Dipodascaceae</taxon>
        <taxon>Magnusiomyces</taxon>
    </lineage>
</organism>
<evidence type="ECO:0000313" key="3">
    <source>
        <dbReference type="EMBL" id="VVT50797.1"/>
    </source>
</evidence>
<dbReference type="PANTHER" id="PTHR24164:SF4">
    <property type="entry name" value="RELA-ASSOCIATED INHIBITOR"/>
    <property type="match status" value="1"/>
</dbReference>
<dbReference type="Gene3D" id="1.25.40.20">
    <property type="entry name" value="Ankyrin repeat-containing domain"/>
    <property type="match status" value="1"/>
</dbReference>
<dbReference type="OrthoDB" id="9995210at2759"/>
<dbReference type="EMBL" id="CABVLU010000002">
    <property type="protein sequence ID" value="VVT50797.1"/>
    <property type="molecule type" value="Genomic_DNA"/>
</dbReference>
<evidence type="ECO:0000256" key="1">
    <source>
        <dbReference type="PROSITE-ProRule" id="PRU00023"/>
    </source>
</evidence>
<evidence type="ECO:0000256" key="2">
    <source>
        <dbReference type="SAM" id="MobiDB-lite"/>
    </source>
</evidence>
<dbReference type="SUPFAM" id="SSF48403">
    <property type="entry name" value="Ankyrin repeat"/>
    <property type="match status" value="1"/>
</dbReference>
<keyword evidence="4" id="KW-1185">Reference proteome</keyword>
<feature type="compositionally biased region" description="Acidic residues" evidence="2">
    <location>
        <begin position="150"/>
        <end position="169"/>
    </location>
</feature>
<dbReference type="PROSITE" id="PS50088">
    <property type="entry name" value="ANK_REPEAT"/>
    <property type="match status" value="1"/>
</dbReference>
<dbReference type="InterPro" id="IPR036770">
    <property type="entry name" value="Ankyrin_rpt-contain_sf"/>
</dbReference>
<dbReference type="RefSeq" id="XP_031853492.1">
    <property type="nucleotide sequence ID" value="XM_031997601.1"/>
</dbReference>
<gene>
    <name evidence="3" type="ORF">SAPINGB_P002883</name>
</gene>
<dbReference type="Proteomes" id="UP000398389">
    <property type="component" value="Unassembled WGS sequence"/>
</dbReference>